<reference evidence="2 3" key="1">
    <citation type="submission" date="2017-12" db="EMBL/GenBank/DDBJ databases">
        <title>Phylogenetic diversity of female urinary microbiome.</title>
        <authorList>
            <person name="Thomas-White K."/>
            <person name="Wolfe A.J."/>
        </authorList>
    </citation>
    <scope>NUCLEOTIDE SEQUENCE [LARGE SCALE GENOMIC DNA]</scope>
    <source>
        <strain evidence="2 3">UMB0777</strain>
    </source>
</reference>
<dbReference type="RefSeq" id="WP_101819187.1">
    <property type="nucleotide sequence ID" value="NZ_PKJC01000002.1"/>
</dbReference>
<comment type="caution">
    <text evidence="2">The sequence shown here is derived from an EMBL/GenBank/DDBJ whole genome shotgun (WGS) entry which is preliminary data.</text>
</comment>
<dbReference type="InterPro" id="IPR012338">
    <property type="entry name" value="Beta-lactam/transpept-like"/>
</dbReference>
<gene>
    <name evidence="2" type="ORF">CYJ73_04505</name>
</gene>
<feature type="region of interest" description="Disordered" evidence="1">
    <location>
        <begin position="33"/>
        <end position="70"/>
    </location>
</feature>
<dbReference type="AlphaFoldDB" id="A0A2I1RD22"/>
<evidence type="ECO:0000256" key="1">
    <source>
        <dbReference type="SAM" id="MobiDB-lite"/>
    </source>
</evidence>
<sequence length="315" mass="31191">MGITEQQSRRTSSPKPRMTGAIALGMAALLAGCAGGPEPEPVEPVTVTVTADPSSSTPAPGPNAPTASSTVPPAAFGGLAASFRKVAASTGLTVGMAIAPVGGSAVPALTLGDDAPRVAWSTIKVPLAVAAERANGPSPSARAAIVDSDNAAAESLWSSLGGGQSAAGAVTAVLRDGGDTTTVVPATQRRAGFTVFGQTVWSLPDAATFTAGLPCLEGARNVVALMGQVGGNQQWGIEIMPAPRATAVKGGWGPGVTDGYLVRQIGILTFRDGQRAAVAMSAVGGSMSGGVAALNSVANWLNSNLARLPRGRCSA</sequence>
<proteinExistence type="predicted"/>
<protein>
    <recommendedName>
        <fullName evidence="4">Serine hydrolase</fullName>
    </recommendedName>
</protein>
<dbReference type="STRING" id="2055.BCM27_08325"/>
<dbReference type="Proteomes" id="UP000234662">
    <property type="component" value="Unassembled WGS sequence"/>
</dbReference>
<organism evidence="2 3">
    <name type="scientific">Gordonia terrae</name>
    <dbReference type="NCBI Taxonomy" id="2055"/>
    <lineage>
        <taxon>Bacteria</taxon>
        <taxon>Bacillati</taxon>
        <taxon>Actinomycetota</taxon>
        <taxon>Actinomycetes</taxon>
        <taxon>Mycobacteriales</taxon>
        <taxon>Gordoniaceae</taxon>
        <taxon>Gordonia</taxon>
    </lineage>
</organism>
<evidence type="ECO:0000313" key="2">
    <source>
        <dbReference type="EMBL" id="PKZ66985.1"/>
    </source>
</evidence>
<evidence type="ECO:0000313" key="3">
    <source>
        <dbReference type="Proteomes" id="UP000234662"/>
    </source>
</evidence>
<evidence type="ECO:0008006" key="4">
    <source>
        <dbReference type="Google" id="ProtNLM"/>
    </source>
</evidence>
<dbReference type="SUPFAM" id="SSF56601">
    <property type="entry name" value="beta-lactamase/transpeptidase-like"/>
    <property type="match status" value="1"/>
</dbReference>
<dbReference type="EMBL" id="PKJC01000002">
    <property type="protein sequence ID" value="PKZ66985.1"/>
    <property type="molecule type" value="Genomic_DNA"/>
</dbReference>
<name>A0A2I1RD22_9ACTN</name>
<dbReference type="Gene3D" id="3.40.710.10">
    <property type="entry name" value="DD-peptidase/beta-lactamase superfamily"/>
    <property type="match status" value="1"/>
</dbReference>
<accession>A0A2I1RD22</accession>